<accession>A0AAD8EP18</accession>
<gene>
    <name evidence="1" type="ORF">L9F63_011943</name>
</gene>
<reference evidence="1" key="2">
    <citation type="submission" date="2023-05" db="EMBL/GenBank/DDBJ databases">
        <authorList>
            <person name="Fouks B."/>
        </authorList>
    </citation>
    <scope>NUCLEOTIDE SEQUENCE</scope>
    <source>
        <strain evidence="1">Stay&amp;Tobe</strain>
        <tissue evidence="1">Testes</tissue>
    </source>
</reference>
<dbReference type="AlphaFoldDB" id="A0AAD8EP18"/>
<protein>
    <submittedName>
        <fullName evidence="1">Uncharacterized protein</fullName>
    </submittedName>
</protein>
<reference evidence="1" key="1">
    <citation type="journal article" date="2023" name="IScience">
        <title>Live-bearing cockroach genome reveals convergent evolutionary mechanisms linked to viviparity in insects and beyond.</title>
        <authorList>
            <person name="Fouks B."/>
            <person name="Harrison M.C."/>
            <person name="Mikhailova A.A."/>
            <person name="Marchal E."/>
            <person name="English S."/>
            <person name="Carruthers M."/>
            <person name="Jennings E.C."/>
            <person name="Chiamaka E.L."/>
            <person name="Frigard R.A."/>
            <person name="Pippel M."/>
            <person name="Attardo G.M."/>
            <person name="Benoit J.B."/>
            <person name="Bornberg-Bauer E."/>
            <person name="Tobe S.S."/>
        </authorList>
    </citation>
    <scope>NUCLEOTIDE SEQUENCE</scope>
    <source>
        <strain evidence="1">Stay&amp;Tobe</strain>
    </source>
</reference>
<keyword evidence="2" id="KW-1185">Reference proteome</keyword>
<dbReference type="Proteomes" id="UP001233999">
    <property type="component" value="Unassembled WGS sequence"/>
</dbReference>
<feature type="non-terminal residue" evidence="1">
    <location>
        <position position="1"/>
    </location>
</feature>
<organism evidence="1 2">
    <name type="scientific">Diploptera punctata</name>
    <name type="common">Pacific beetle cockroach</name>
    <dbReference type="NCBI Taxonomy" id="6984"/>
    <lineage>
        <taxon>Eukaryota</taxon>
        <taxon>Metazoa</taxon>
        <taxon>Ecdysozoa</taxon>
        <taxon>Arthropoda</taxon>
        <taxon>Hexapoda</taxon>
        <taxon>Insecta</taxon>
        <taxon>Pterygota</taxon>
        <taxon>Neoptera</taxon>
        <taxon>Polyneoptera</taxon>
        <taxon>Dictyoptera</taxon>
        <taxon>Blattodea</taxon>
        <taxon>Blaberoidea</taxon>
        <taxon>Blaberidae</taxon>
        <taxon>Diplopterinae</taxon>
        <taxon>Diploptera</taxon>
    </lineage>
</organism>
<name>A0AAD8EP18_DIPPU</name>
<comment type="caution">
    <text evidence="1">The sequence shown here is derived from an EMBL/GenBank/DDBJ whole genome shotgun (WGS) entry which is preliminary data.</text>
</comment>
<evidence type="ECO:0000313" key="1">
    <source>
        <dbReference type="EMBL" id="KAJ9597221.1"/>
    </source>
</evidence>
<evidence type="ECO:0000313" key="2">
    <source>
        <dbReference type="Proteomes" id="UP001233999"/>
    </source>
</evidence>
<dbReference type="EMBL" id="JASPKZ010001623">
    <property type="protein sequence ID" value="KAJ9597221.1"/>
    <property type="molecule type" value="Genomic_DNA"/>
</dbReference>
<sequence>INLWTLCVQPEGGPYAESSTGAEPRIKKPNVEMSHCREHPPRSTASAGTYIAQVLGAGPN</sequence>
<proteinExistence type="predicted"/>
<feature type="non-terminal residue" evidence="1">
    <location>
        <position position="60"/>
    </location>
</feature>